<dbReference type="InterPro" id="IPR016477">
    <property type="entry name" value="Fructo-/Ketosamine-3-kinase"/>
</dbReference>
<dbReference type="EC" id="2.7.1.172" evidence="1"/>
<keyword evidence="4" id="KW-1185">Reference proteome</keyword>
<reference evidence="3 4" key="1">
    <citation type="journal article" date="2019" name="PLoS Genet.">
        <title>Convergent evolution of linked mating-type loci in basidiomycete fungi.</title>
        <authorList>
            <person name="Sun S."/>
            <person name="Coelho M.A."/>
            <person name="Heitman J."/>
            <person name="Nowrousian M."/>
        </authorList>
    </citation>
    <scope>NUCLEOTIDE SEQUENCE [LARGE SCALE GENOMIC DNA]</scope>
    <source>
        <strain evidence="3 4">CBS 4282</strain>
    </source>
</reference>
<protein>
    <recommendedName>
        <fullName evidence="1">protein-ribulosamine 3-kinase</fullName>
        <ecNumber evidence="1">2.7.1.172</ecNumber>
    </recommendedName>
</protein>
<name>A0A7D8YX05_VANHU</name>
<dbReference type="PANTHER" id="PTHR12149:SF8">
    <property type="entry name" value="PROTEIN-RIBULOSAMINE 3-KINASE"/>
    <property type="match status" value="1"/>
</dbReference>
<comment type="catalytic activity">
    <reaction evidence="2">
        <text>N(6)-D-ribulosyl-L-lysyl-[protein] + ATP = N(6)-(3-O-phospho-D-ribulosyl)-L-lysyl-[protein] + ADP + H(+)</text>
        <dbReference type="Rhea" id="RHEA:48432"/>
        <dbReference type="Rhea" id="RHEA-COMP:12103"/>
        <dbReference type="Rhea" id="RHEA-COMP:12104"/>
        <dbReference type="ChEBI" id="CHEBI:15378"/>
        <dbReference type="ChEBI" id="CHEBI:30616"/>
        <dbReference type="ChEBI" id="CHEBI:90418"/>
        <dbReference type="ChEBI" id="CHEBI:90420"/>
        <dbReference type="ChEBI" id="CHEBI:456216"/>
        <dbReference type="EC" id="2.7.1.172"/>
    </reaction>
    <physiologicalReaction direction="left-to-right" evidence="2">
        <dbReference type="Rhea" id="RHEA:48433"/>
    </physiologicalReaction>
</comment>
<dbReference type="PANTHER" id="PTHR12149">
    <property type="entry name" value="FRUCTOSAMINE 3 KINASE-RELATED PROTEIN"/>
    <property type="match status" value="1"/>
</dbReference>
<organism evidence="3 4">
    <name type="scientific">Vanrija humicola</name>
    <name type="common">Yeast</name>
    <name type="synonym">Cryptococcus humicola</name>
    <dbReference type="NCBI Taxonomy" id="5417"/>
    <lineage>
        <taxon>Eukaryota</taxon>
        <taxon>Fungi</taxon>
        <taxon>Dikarya</taxon>
        <taxon>Basidiomycota</taxon>
        <taxon>Agaricomycotina</taxon>
        <taxon>Tremellomycetes</taxon>
        <taxon>Trichosporonales</taxon>
        <taxon>Trichosporonaceae</taxon>
        <taxon>Vanrija</taxon>
    </lineage>
</organism>
<dbReference type="AlphaFoldDB" id="A0A7D8YX05"/>
<evidence type="ECO:0000256" key="1">
    <source>
        <dbReference type="ARBA" id="ARBA00011961"/>
    </source>
</evidence>
<dbReference type="OrthoDB" id="5772781at2759"/>
<accession>A0A7D8YX05</accession>
<dbReference type="Proteomes" id="UP000473826">
    <property type="component" value="Unassembled WGS sequence"/>
</dbReference>
<sequence length="187" mass="20648">MHTPSGTAYGFECITHCGATAQNNAWNESWEAFFRDQRLGDLVARIGEPRITALWEDMCAGAVPLLLRDFSPPPRPAILHGDLWSGNVAASGAQPVVYDPASYYGHGEADLGITHMFGGFTPAFYDAYHAKHPRSAPHYDQRMQLYELYHHLNHALMFGGGYVGGAVRIMRGLVEWAEGVETRSSPK</sequence>
<gene>
    <name evidence="3" type="ORF">VHUM_03615</name>
</gene>
<dbReference type="EMBL" id="QKWK01000010">
    <property type="protein sequence ID" value="TXT06142.1"/>
    <property type="molecule type" value="Genomic_DNA"/>
</dbReference>
<proteinExistence type="predicted"/>
<dbReference type="SUPFAM" id="SSF56112">
    <property type="entry name" value="Protein kinase-like (PK-like)"/>
    <property type="match status" value="1"/>
</dbReference>
<evidence type="ECO:0000313" key="3">
    <source>
        <dbReference type="EMBL" id="TXT06142.1"/>
    </source>
</evidence>
<evidence type="ECO:0000313" key="4">
    <source>
        <dbReference type="Proteomes" id="UP000473826"/>
    </source>
</evidence>
<dbReference type="Pfam" id="PF03881">
    <property type="entry name" value="Fructosamin_kin"/>
    <property type="match status" value="1"/>
</dbReference>
<dbReference type="Gene3D" id="3.90.1200.10">
    <property type="match status" value="1"/>
</dbReference>
<dbReference type="InterPro" id="IPR011009">
    <property type="entry name" value="Kinase-like_dom_sf"/>
</dbReference>
<comment type="caution">
    <text evidence="3">The sequence shown here is derived from an EMBL/GenBank/DDBJ whole genome shotgun (WGS) entry which is preliminary data.</text>
</comment>
<dbReference type="GO" id="GO:0102193">
    <property type="term" value="F:protein-ribulosamine 3-kinase activity"/>
    <property type="evidence" value="ECO:0007669"/>
    <property type="project" value="UniProtKB-EC"/>
</dbReference>
<evidence type="ECO:0000256" key="2">
    <source>
        <dbReference type="ARBA" id="ARBA00048655"/>
    </source>
</evidence>